<gene>
    <name evidence="1" type="primary">Dyak\GE27813</name>
    <name evidence="1" type="synonym">GE27813</name>
    <name evidence="1" type="ORF">Dyak_GE27813</name>
</gene>
<dbReference type="Gene3D" id="3.80.10.10">
    <property type="entry name" value="Ribonuclease Inhibitor"/>
    <property type="match status" value="3"/>
</dbReference>
<dbReference type="InterPro" id="IPR032675">
    <property type="entry name" value="LRR_dom_sf"/>
</dbReference>
<dbReference type="OrthoDB" id="7857119at2759"/>
<keyword evidence="2" id="KW-1185">Reference proteome</keyword>
<dbReference type="AlphaFoldDB" id="A0A0R1DP71"/>
<protein>
    <submittedName>
        <fullName evidence="1">Uncharacterized protein</fullName>
    </submittedName>
</protein>
<evidence type="ECO:0000313" key="2">
    <source>
        <dbReference type="Proteomes" id="UP000002282"/>
    </source>
</evidence>
<proteinExistence type="predicted"/>
<dbReference type="SUPFAM" id="SSF52047">
    <property type="entry name" value="RNI-like"/>
    <property type="match status" value="1"/>
</dbReference>
<sequence length="983" mass="112196">MDGNGMFVLNADCILEIMKYVITDCQLNERHVEMGTLVYNDLKNFVLAHEFFVELLADHHKILYKDLELALACRTIKLLIDLRVNKQSKNEEIFWRSFLESVREKSPFDLQLSFQGLYVHIKITGISSGRTHQETLKFDLTLNADALADILSSNQNLTKLSFESTEVHGDLSDIIPHCANIEELRITLNAGDVASQYEPLVNLPNLKNILVTGLQRSESESLFFSNLKKWHRPSSLPPLTLKIEDYLTDIHRPITFATLNSLRCLRVNETKAYYERIYKWKWNAIFRAEYDLSAMEDDSNSIEDSLATIRLGEGVKIKFIWSEGKLELKLHNKSNISEMGSLSKLPNLTRLVVQNKTYCLENPDSLAIFLRSMAPNGSFALKSCKINYARLHQAEIEELAKIKSLRFLACHLHDVPDINFSQMTNLQHMKLNFRQNFITSNVIHNLLSKCQVQATIFSEDVTITLWRAEKRLEIYLRNCENTDFAIPLAKLKDINTLVILGHQNLEYLNTIFDAFADNLSTIEELDLSDLQPYRSDLESVRFEDISKVTEIQTIRSLRCCLSDVTGVQKLADLNKLENLEIYHSGDGNLIKLLTKLAEKNTIKCLKTGKLTHEEVLKISQMRSLKTLVCRLSNEDDLKFFAELANSSIEELIIIEYTNPMWVTPSLFSSLKKKLLCDLDISHKKLNFFETVDVIKITGLKRLCAGFVDAECAEILDRLPQLEDLTIGFIKTPLETMLRVIALKSPMTLKKLELCNWIGGSECECLTQFETLESLTCSLRNETGIDHLANIQNLKELLIHRGAPPTNLFRAFAQKSDSKLEKLQAPVTCSAEIREISQIKSLKTLNVDLTKMCDNLSDLSRLNELKSLSIFDSYGCKLNSDSFLSIIRYCPQLDCVDLGFFYGVALDLVSQVNNVLKSIRDPANQKPLQLGIFSKNIYPKIHVEDIDESILNVSYSYEEVFGGYEIEFNSENEDSDDSDSFDYE</sequence>
<evidence type="ECO:0000313" key="1">
    <source>
        <dbReference type="EMBL" id="KRJ99083.1"/>
    </source>
</evidence>
<reference evidence="1 2" key="1">
    <citation type="journal article" date="2007" name="Nature">
        <title>Evolution of genes and genomes on the Drosophila phylogeny.</title>
        <authorList>
            <consortium name="Drosophila 12 Genomes Consortium"/>
            <person name="Clark A.G."/>
            <person name="Eisen M.B."/>
            <person name="Smith D.R."/>
            <person name="Bergman C.M."/>
            <person name="Oliver B."/>
            <person name="Markow T.A."/>
            <person name="Kaufman T.C."/>
            <person name="Kellis M."/>
            <person name="Gelbart W."/>
            <person name="Iyer V.N."/>
            <person name="Pollard D.A."/>
            <person name="Sackton T.B."/>
            <person name="Larracuente A.M."/>
            <person name="Singh N.D."/>
            <person name="Abad J.P."/>
            <person name="Abt D.N."/>
            <person name="Adryan B."/>
            <person name="Aguade M."/>
            <person name="Akashi H."/>
            <person name="Anderson W.W."/>
            <person name="Aquadro C.F."/>
            <person name="Ardell D.H."/>
            <person name="Arguello R."/>
            <person name="Artieri C.G."/>
            <person name="Barbash D.A."/>
            <person name="Barker D."/>
            <person name="Barsanti P."/>
            <person name="Batterham P."/>
            <person name="Batzoglou S."/>
            <person name="Begun D."/>
            <person name="Bhutkar A."/>
            <person name="Blanco E."/>
            <person name="Bosak S.A."/>
            <person name="Bradley R.K."/>
            <person name="Brand A.D."/>
            <person name="Brent M.R."/>
            <person name="Brooks A.N."/>
            <person name="Brown R.H."/>
            <person name="Butlin R.K."/>
            <person name="Caggese C."/>
            <person name="Calvi B.R."/>
            <person name="Bernardo de Carvalho A."/>
            <person name="Caspi A."/>
            <person name="Castrezana S."/>
            <person name="Celniker S.E."/>
            <person name="Chang J.L."/>
            <person name="Chapple C."/>
            <person name="Chatterji S."/>
            <person name="Chinwalla A."/>
            <person name="Civetta A."/>
            <person name="Clifton S.W."/>
            <person name="Comeron J.M."/>
            <person name="Costello J.C."/>
            <person name="Coyne J.A."/>
            <person name="Daub J."/>
            <person name="David R.G."/>
            <person name="Delcher A.L."/>
            <person name="Delehaunty K."/>
            <person name="Do C.B."/>
            <person name="Ebling H."/>
            <person name="Edwards K."/>
            <person name="Eickbush T."/>
            <person name="Evans J.D."/>
            <person name="Filipski A."/>
            <person name="Findeiss S."/>
            <person name="Freyhult E."/>
            <person name="Fulton L."/>
            <person name="Fulton R."/>
            <person name="Garcia A.C."/>
            <person name="Gardiner A."/>
            <person name="Garfield D.A."/>
            <person name="Garvin B.E."/>
            <person name="Gibson G."/>
            <person name="Gilbert D."/>
            <person name="Gnerre S."/>
            <person name="Godfrey J."/>
            <person name="Good R."/>
            <person name="Gotea V."/>
            <person name="Gravely B."/>
            <person name="Greenberg A.J."/>
            <person name="Griffiths-Jones S."/>
            <person name="Gross S."/>
            <person name="Guigo R."/>
            <person name="Gustafson E.A."/>
            <person name="Haerty W."/>
            <person name="Hahn M.W."/>
            <person name="Halligan D.L."/>
            <person name="Halpern A.L."/>
            <person name="Halter G.M."/>
            <person name="Han M.V."/>
            <person name="Heger A."/>
            <person name="Hillier L."/>
            <person name="Hinrichs A.S."/>
            <person name="Holmes I."/>
            <person name="Hoskins R.A."/>
            <person name="Hubisz M.J."/>
            <person name="Hultmark D."/>
            <person name="Huntley M.A."/>
            <person name="Jaffe D.B."/>
            <person name="Jagadeeshan S."/>
            <person name="Jeck W.R."/>
            <person name="Johnson J."/>
            <person name="Jones C.D."/>
            <person name="Jordan W.C."/>
            <person name="Karpen G.H."/>
            <person name="Kataoka E."/>
            <person name="Keightley P.D."/>
            <person name="Kheradpour P."/>
            <person name="Kirkness E.F."/>
            <person name="Koerich L.B."/>
            <person name="Kristiansen K."/>
            <person name="Kudrna D."/>
            <person name="Kulathinal R.J."/>
            <person name="Kumar S."/>
            <person name="Kwok R."/>
            <person name="Lander E."/>
            <person name="Langley C.H."/>
            <person name="Lapoint R."/>
            <person name="Lazzaro B.P."/>
            <person name="Lee S.J."/>
            <person name="Levesque L."/>
            <person name="Li R."/>
            <person name="Lin C.F."/>
            <person name="Lin M.F."/>
            <person name="Lindblad-Toh K."/>
            <person name="Llopart A."/>
            <person name="Long M."/>
            <person name="Low L."/>
            <person name="Lozovsky E."/>
            <person name="Lu J."/>
            <person name="Luo M."/>
            <person name="Machado C.A."/>
            <person name="Makalowski W."/>
            <person name="Marzo M."/>
            <person name="Matsuda M."/>
            <person name="Matzkin L."/>
            <person name="McAllister B."/>
            <person name="McBride C.S."/>
            <person name="McKernan B."/>
            <person name="McKernan K."/>
            <person name="Mendez-Lago M."/>
            <person name="Minx P."/>
            <person name="Mollenhauer M.U."/>
            <person name="Montooth K."/>
            <person name="Mount S.M."/>
            <person name="Mu X."/>
            <person name="Myers E."/>
            <person name="Negre B."/>
            <person name="Newfeld S."/>
            <person name="Nielsen R."/>
            <person name="Noor M.A."/>
            <person name="O'Grady P."/>
            <person name="Pachter L."/>
            <person name="Papaceit M."/>
            <person name="Parisi M.J."/>
            <person name="Parisi M."/>
            <person name="Parts L."/>
            <person name="Pedersen J.S."/>
            <person name="Pesole G."/>
            <person name="Phillippy A.M."/>
            <person name="Ponting C.P."/>
            <person name="Pop M."/>
            <person name="Porcelli D."/>
            <person name="Powell J.R."/>
            <person name="Prohaska S."/>
            <person name="Pruitt K."/>
            <person name="Puig M."/>
            <person name="Quesneville H."/>
            <person name="Ram K.R."/>
            <person name="Rand D."/>
            <person name="Rasmussen M.D."/>
            <person name="Reed L.K."/>
            <person name="Reenan R."/>
            <person name="Reily A."/>
            <person name="Remington K.A."/>
            <person name="Rieger T.T."/>
            <person name="Ritchie M.G."/>
            <person name="Robin C."/>
            <person name="Rogers Y.H."/>
            <person name="Rohde C."/>
            <person name="Rozas J."/>
            <person name="Rubenfield M.J."/>
            <person name="Ruiz A."/>
            <person name="Russo S."/>
            <person name="Salzberg S.L."/>
            <person name="Sanchez-Gracia A."/>
            <person name="Saranga D.J."/>
            <person name="Sato H."/>
            <person name="Schaeffer S.W."/>
            <person name="Schatz M.C."/>
            <person name="Schlenke T."/>
            <person name="Schwartz R."/>
            <person name="Segarra C."/>
            <person name="Singh R.S."/>
            <person name="Sirot L."/>
            <person name="Sirota M."/>
            <person name="Sisneros N.B."/>
            <person name="Smith C.D."/>
            <person name="Smith T.F."/>
            <person name="Spieth J."/>
            <person name="Stage D.E."/>
            <person name="Stark A."/>
            <person name="Stephan W."/>
            <person name="Strausberg R.L."/>
            <person name="Strempel S."/>
            <person name="Sturgill D."/>
            <person name="Sutton G."/>
            <person name="Sutton G.G."/>
            <person name="Tao W."/>
            <person name="Teichmann S."/>
            <person name="Tobari Y.N."/>
            <person name="Tomimura Y."/>
            <person name="Tsolas J.M."/>
            <person name="Valente V.L."/>
            <person name="Venter E."/>
            <person name="Venter J.C."/>
            <person name="Vicario S."/>
            <person name="Vieira F.G."/>
            <person name="Vilella A.J."/>
            <person name="Villasante A."/>
            <person name="Walenz B."/>
            <person name="Wang J."/>
            <person name="Wasserman M."/>
            <person name="Watts T."/>
            <person name="Wilson D."/>
            <person name="Wilson R.K."/>
            <person name="Wing R.A."/>
            <person name="Wolfner M.F."/>
            <person name="Wong A."/>
            <person name="Wong G.K."/>
            <person name="Wu C.I."/>
            <person name="Wu G."/>
            <person name="Yamamoto D."/>
            <person name="Yang H.P."/>
            <person name="Yang S.P."/>
            <person name="Yorke J.A."/>
            <person name="Yoshida K."/>
            <person name="Zdobnov E."/>
            <person name="Zhang P."/>
            <person name="Zhang Y."/>
            <person name="Zimin A.V."/>
            <person name="Baldwin J."/>
            <person name="Abdouelleil A."/>
            <person name="Abdulkadir J."/>
            <person name="Abebe A."/>
            <person name="Abera B."/>
            <person name="Abreu J."/>
            <person name="Acer S.C."/>
            <person name="Aftuck L."/>
            <person name="Alexander A."/>
            <person name="An P."/>
            <person name="Anderson E."/>
            <person name="Anderson S."/>
            <person name="Arachi H."/>
            <person name="Azer M."/>
            <person name="Bachantsang P."/>
            <person name="Barry A."/>
            <person name="Bayul T."/>
            <person name="Berlin A."/>
            <person name="Bessette D."/>
            <person name="Bloom T."/>
            <person name="Blye J."/>
            <person name="Boguslavskiy L."/>
            <person name="Bonnet C."/>
            <person name="Boukhgalter B."/>
            <person name="Bourzgui I."/>
            <person name="Brown A."/>
            <person name="Cahill P."/>
            <person name="Channer S."/>
            <person name="Cheshatsang Y."/>
            <person name="Chuda L."/>
            <person name="Citroen M."/>
            <person name="Collymore A."/>
            <person name="Cooke P."/>
            <person name="Costello M."/>
            <person name="D'Aco K."/>
            <person name="Daza R."/>
            <person name="De Haan G."/>
            <person name="DeGray S."/>
            <person name="DeMaso C."/>
            <person name="Dhargay N."/>
            <person name="Dooley K."/>
            <person name="Dooley E."/>
            <person name="Doricent M."/>
            <person name="Dorje P."/>
            <person name="Dorjee K."/>
            <person name="Dupes A."/>
            <person name="Elong R."/>
            <person name="Falk J."/>
            <person name="Farina A."/>
            <person name="Faro S."/>
            <person name="Ferguson D."/>
            <person name="Fisher S."/>
            <person name="Foley C.D."/>
            <person name="Franke A."/>
            <person name="Friedrich D."/>
            <person name="Gadbois L."/>
            <person name="Gearin G."/>
            <person name="Gearin C.R."/>
            <person name="Giannoukos G."/>
            <person name="Goode T."/>
            <person name="Graham J."/>
            <person name="Grandbois E."/>
            <person name="Grewal S."/>
            <person name="Gyaltsen K."/>
            <person name="Hafez N."/>
            <person name="Hagos B."/>
            <person name="Hall J."/>
            <person name="Henson C."/>
            <person name="Hollinger A."/>
            <person name="Honan T."/>
            <person name="Huard M.D."/>
            <person name="Hughes L."/>
            <person name="Hurhula B."/>
            <person name="Husby M.E."/>
            <person name="Kamat A."/>
            <person name="Kanga B."/>
            <person name="Kashin S."/>
            <person name="Khazanovich D."/>
            <person name="Kisner P."/>
            <person name="Lance K."/>
            <person name="Lara M."/>
            <person name="Lee W."/>
            <person name="Lennon N."/>
            <person name="Letendre F."/>
            <person name="LeVine R."/>
            <person name="Lipovsky A."/>
            <person name="Liu X."/>
            <person name="Liu J."/>
            <person name="Liu S."/>
            <person name="Lokyitsang T."/>
            <person name="Lokyitsang Y."/>
            <person name="Lubonja R."/>
            <person name="Lui A."/>
            <person name="MacDonald P."/>
            <person name="Magnisalis V."/>
            <person name="Maru K."/>
            <person name="Matthews C."/>
            <person name="McCusker W."/>
            <person name="McDonough S."/>
            <person name="Mehta T."/>
            <person name="Meldrim J."/>
            <person name="Meneus L."/>
            <person name="Mihai O."/>
            <person name="Mihalev A."/>
            <person name="Mihova T."/>
            <person name="Mittelman R."/>
            <person name="Mlenga V."/>
            <person name="Montmayeur A."/>
            <person name="Mulrain L."/>
            <person name="Navidi A."/>
            <person name="Naylor J."/>
            <person name="Negash T."/>
            <person name="Nguyen T."/>
            <person name="Nguyen N."/>
            <person name="Nicol R."/>
            <person name="Norbu C."/>
            <person name="Norbu N."/>
            <person name="Novod N."/>
            <person name="O'Neill B."/>
            <person name="Osman S."/>
            <person name="Markiewicz E."/>
            <person name="Oyono O.L."/>
            <person name="Patti C."/>
            <person name="Phunkhang P."/>
            <person name="Pierre F."/>
            <person name="Priest M."/>
            <person name="Raghuraman S."/>
            <person name="Rege F."/>
            <person name="Reyes R."/>
            <person name="Rise C."/>
            <person name="Rogov P."/>
            <person name="Ross K."/>
            <person name="Ryan E."/>
            <person name="Settipalli S."/>
            <person name="Shea T."/>
            <person name="Sherpa N."/>
            <person name="Shi L."/>
            <person name="Shih D."/>
            <person name="Sparrow T."/>
            <person name="Spaulding J."/>
            <person name="Stalker J."/>
            <person name="Stange-Thomann N."/>
            <person name="Stavropoulos S."/>
            <person name="Stone C."/>
            <person name="Strader C."/>
            <person name="Tesfaye S."/>
            <person name="Thomson T."/>
            <person name="Thoulutsang Y."/>
            <person name="Thoulutsang D."/>
            <person name="Topham K."/>
            <person name="Topping I."/>
            <person name="Tsamla T."/>
            <person name="Vassiliev H."/>
            <person name="Vo A."/>
            <person name="Wangchuk T."/>
            <person name="Wangdi T."/>
            <person name="Weiand M."/>
            <person name="Wilkinson J."/>
            <person name="Wilson A."/>
            <person name="Yadav S."/>
            <person name="Young G."/>
            <person name="Yu Q."/>
            <person name="Zembek L."/>
            <person name="Zhong D."/>
            <person name="Zimmer A."/>
            <person name="Zwirko Z."/>
            <person name="Jaffe D.B."/>
            <person name="Alvarez P."/>
            <person name="Brockman W."/>
            <person name="Butler J."/>
            <person name="Chin C."/>
            <person name="Gnerre S."/>
            <person name="Grabherr M."/>
            <person name="Kleber M."/>
            <person name="Mauceli E."/>
            <person name="MacCallum I."/>
        </authorList>
    </citation>
    <scope>NUCLEOTIDE SEQUENCE [LARGE SCALE GENOMIC DNA]</scope>
    <source>
        <strain evidence="2">Tai18E2 / Tucson 14021-0261.01</strain>
    </source>
</reference>
<dbReference type="EMBL" id="CM000158">
    <property type="protein sequence ID" value="KRJ99083.1"/>
    <property type="molecule type" value="Genomic_DNA"/>
</dbReference>
<dbReference type="SUPFAM" id="SSF52058">
    <property type="entry name" value="L domain-like"/>
    <property type="match status" value="1"/>
</dbReference>
<accession>A0A0R1DP71</accession>
<name>A0A0R1DP71_DROYA</name>
<dbReference type="Proteomes" id="UP000002282">
    <property type="component" value="Chromosome 2R"/>
</dbReference>
<reference evidence="1 2" key="2">
    <citation type="journal article" date="2007" name="PLoS Biol.">
        <title>Principles of genome evolution in the Drosophila melanogaster species group.</title>
        <authorList>
            <person name="Ranz J.M."/>
            <person name="Maurin D."/>
            <person name="Chan Y.S."/>
            <person name="von Grotthuss M."/>
            <person name="Hillier L.W."/>
            <person name="Roote J."/>
            <person name="Ashburner M."/>
            <person name="Bergman C.M."/>
        </authorList>
    </citation>
    <scope>NUCLEOTIDE SEQUENCE [LARGE SCALE GENOMIC DNA]</scope>
    <source>
        <strain evidence="2">Tai18E2 / Tucson 14021-0261.01</strain>
    </source>
</reference>
<dbReference type="KEGG" id="dya:Dyak_GE27813"/>
<organism evidence="1 2">
    <name type="scientific">Drosophila yakuba</name>
    <name type="common">Fruit fly</name>
    <dbReference type="NCBI Taxonomy" id="7245"/>
    <lineage>
        <taxon>Eukaryota</taxon>
        <taxon>Metazoa</taxon>
        <taxon>Ecdysozoa</taxon>
        <taxon>Arthropoda</taxon>
        <taxon>Hexapoda</taxon>
        <taxon>Insecta</taxon>
        <taxon>Pterygota</taxon>
        <taxon>Neoptera</taxon>
        <taxon>Endopterygota</taxon>
        <taxon>Diptera</taxon>
        <taxon>Brachycera</taxon>
        <taxon>Muscomorpha</taxon>
        <taxon>Ephydroidea</taxon>
        <taxon>Drosophilidae</taxon>
        <taxon>Drosophila</taxon>
        <taxon>Sophophora</taxon>
    </lineage>
</organism>